<organism evidence="1 2">
    <name type="scientific">Gossypium klotzschianum</name>
    <dbReference type="NCBI Taxonomy" id="34286"/>
    <lineage>
        <taxon>Eukaryota</taxon>
        <taxon>Viridiplantae</taxon>
        <taxon>Streptophyta</taxon>
        <taxon>Embryophyta</taxon>
        <taxon>Tracheophyta</taxon>
        <taxon>Spermatophyta</taxon>
        <taxon>Magnoliopsida</taxon>
        <taxon>eudicotyledons</taxon>
        <taxon>Gunneridae</taxon>
        <taxon>Pentapetalae</taxon>
        <taxon>rosids</taxon>
        <taxon>malvids</taxon>
        <taxon>Malvales</taxon>
        <taxon>Malvaceae</taxon>
        <taxon>Malvoideae</taxon>
        <taxon>Gossypium</taxon>
    </lineage>
</organism>
<dbReference type="Proteomes" id="UP000593573">
    <property type="component" value="Unassembled WGS sequence"/>
</dbReference>
<keyword evidence="2" id="KW-1185">Reference proteome</keyword>
<accession>A0A7J8VB94</accession>
<comment type="caution">
    <text evidence="1">The sequence shown here is derived from an EMBL/GenBank/DDBJ whole genome shotgun (WGS) entry which is preliminary data.</text>
</comment>
<evidence type="ECO:0000313" key="1">
    <source>
        <dbReference type="EMBL" id="MBA0659953.1"/>
    </source>
</evidence>
<reference evidence="1 2" key="1">
    <citation type="journal article" date="2019" name="Genome Biol. Evol.">
        <title>Insights into the evolution of the New World diploid cottons (Gossypium, subgenus Houzingenia) based on genome sequencing.</title>
        <authorList>
            <person name="Grover C.E."/>
            <person name="Arick M.A. 2nd"/>
            <person name="Thrash A."/>
            <person name="Conover J.L."/>
            <person name="Sanders W.S."/>
            <person name="Peterson D.G."/>
            <person name="Frelichowski J.E."/>
            <person name="Scheffler J.A."/>
            <person name="Scheffler B.E."/>
            <person name="Wendel J.F."/>
        </authorList>
    </citation>
    <scope>NUCLEOTIDE SEQUENCE [LARGE SCALE GENOMIC DNA]</scope>
    <source>
        <strain evidence="1">57</strain>
        <tissue evidence="1">Leaf</tissue>
    </source>
</reference>
<sequence length="50" mass="5902">MDVSTTQSQSSNPNKADFTFLKKRKKSSEVSEPIFFYFTYRCCHVIRGKY</sequence>
<protein>
    <submittedName>
        <fullName evidence="1">Uncharacterized protein</fullName>
    </submittedName>
</protein>
<evidence type="ECO:0000313" key="2">
    <source>
        <dbReference type="Proteomes" id="UP000593573"/>
    </source>
</evidence>
<gene>
    <name evidence="1" type="ORF">Goklo_012027</name>
</gene>
<name>A0A7J8VB94_9ROSI</name>
<dbReference type="AlphaFoldDB" id="A0A7J8VB94"/>
<proteinExistence type="predicted"/>
<dbReference type="EMBL" id="JABFAB010000009">
    <property type="protein sequence ID" value="MBA0659953.1"/>
    <property type="molecule type" value="Genomic_DNA"/>
</dbReference>